<dbReference type="EMBL" id="MT144213">
    <property type="protein sequence ID" value="QJA50719.1"/>
    <property type="molecule type" value="Genomic_DNA"/>
</dbReference>
<dbReference type="EMBL" id="MT142520">
    <property type="protein sequence ID" value="QJA83919.1"/>
    <property type="molecule type" value="Genomic_DNA"/>
</dbReference>
<accession>A0A6H1ZTB8</accession>
<proteinExistence type="predicted"/>
<organism evidence="1">
    <name type="scientific">viral metagenome</name>
    <dbReference type="NCBI Taxonomy" id="1070528"/>
    <lineage>
        <taxon>unclassified sequences</taxon>
        <taxon>metagenomes</taxon>
        <taxon>organismal metagenomes</taxon>
    </lineage>
</organism>
<evidence type="ECO:0000313" key="1">
    <source>
        <dbReference type="EMBL" id="QJA50719.1"/>
    </source>
</evidence>
<dbReference type="SUPFAM" id="SSF69279">
    <property type="entry name" value="Phage tail proteins"/>
    <property type="match status" value="1"/>
</dbReference>
<evidence type="ECO:0008006" key="3">
    <source>
        <dbReference type="Google" id="ProtNLM"/>
    </source>
</evidence>
<sequence>MSVTLYVAGSPYTHGDILKANILDVFAPTGDTCTVQFTHNDTVSEYSRLPQVGEELRIAFADDQGHSNNLFAGIISEVGFTHKHPHNILEVSCEDFTRRMDSKLVSGIYVESTVEEMVQAILLSYAPNFDRTTYIASPGLTSILPKSFDWKTVSECLQEIAEEKGYVWWVDYSGAVHFIPTTSLTNQAPISYLEPKANLDVGGFRFTTSISELKNTILVKEFFYRSPNFLYQPGDNAFPGSGLLAVPAERHPLLQLQYEPYADDFGSMTVEIKEGAGDWTSYTVRETITQRVPGSGDLVAGSAYVDVRAKNILLVRAAGGDFPANTIARIYYRPILQASLPEIVSDLYSIQEFGKREEYGTVAGDGEYQHMISFGSLEFGGEQPVLTLIDYINSILEKDAWPRIEGTFTTFWDGSRNSGSYGWRAGQIFRLFQPEWNLWDWQLKYLLDSEKPVKCYVKSVRTAIINEQVLKYDITFTSVLGG</sequence>
<gene>
    <name evidence="2" type="ORF">MM415A00246_0041</name>
    <name evidence="1" type="ORF">TM448A01877_0013</name>
</gene>
<protein>
    <recommendedName>
        <fullName evidence="3">Tail protein</fullName>
    </recommendedName>
</protein>
<evidence type="ECO:0000313" key="2">
    <source>
        <dbReference type="EMBL" id="QJA83919.1"/>
    </source>
</evidence>
<name>A0A6H1ZTB8_9ZZZZ</name>
<reference evidence="1" key="1">
    <citation type="submission" date="2020-03" db="EMBL/GenBank/DDBJ databases">
        <title>The deep terrestrial virosphere.</title>
        <authorList>
            <person name="Holmfeldt K."/>
            <person name="Nilsson E."/>
            <person name="Simone D."/>
            <person name="Lopez-Fernandez M."/>
            <person name="Wu X."/>
            <person name="de Brujin I."/>
            <person name="Lundin D."/>
            <person name="Andersson A."/>
            <person name="Bertilsson S."/>
            <person name="Dopson M."/>
        </authorList>
    </citation>
    <scope>NUCLEOTIDE SEQUENCE</scope>
    <source>
        <strain evidence="2">MM415A00246</strain>
        <strain evidence="1">TM448A01877</strain>
    </source>
</reference>
<dbReference type="AlphaFoldDB" id="A0A6H1ZTB8"/>